<feature type="domain" description="GP-PDE" evidence="8">
    <location>
        <begin position="61"/>
        <end position="399"/>
    </location>
</feature>
<evidence type="ECO:0000256" key="2">
    <source>
        <dbReference type="ARBA" id="ARBA00012247"/>
    </source>
</evidence>
<evidence type="ECO:0000259" key="8">
    <source>
        <dbReference type="PROSITE" id="PS51704"/>
    </source>
</evidence>
<evidence type="ECO:0000256" key="5">
    <source>
        <dbReference type="ARBA" id="ARBA00022801"/>
    </source>
</evidence>
<reference evidence="9 10" key="1">
    <citation type="submission" date="2017-09" db="EMBL/GenBank/DDBJ databases">
        <authorList>
            <person name="Ehlers B."/>
            <person name="Leendertz F.H."/>
        </authorList>
    </citation>
    <scope>NUCLEOTIDE SEQUENCE [LARGE SCALE GENOMIC DNA]</scope>
    <source>
        <strain evidence="9 10">DSM 18289</strain>
    </source>
</reference>
<dbReference type="PANTHER" id="PTHR43620:SF7">
    <property type="entry name" value="GLYCEROPHOSPHODIESTER PHOSPHODIESTERASE GDPD5-RELATED"/>
    <property type="match status" value="1"/>
</dbReference>
<keyword evidence="10" id="KW-1185">Reference proteome</keyword>
<evidence type="ECO:0000256" key="7">
    <source>
        <dbReference type="SAM" id="SignalP"/>
    </source>
</evidence>
<feature type="signal peptide" evidence="7">
    <location>
        <begin position="1"/>
        <end position="21"/>
    </location>
</feature>
<dbReference type="PROSITE" id="PS51704">
    <property type="entry name" value="GP_PDE"/>
    <property type="match status" value="1"/>
</dbReference>
<feature type="chain" id="PRO_5011973087" description="glycerophosphodiester phosphodiesterase" evidence="7">
    <location>
        <begin position="22"/>
        <end position="405"/>
    </location>
</feature>
<dbReference type="OrthoDB" id="9795622at2"/>
<gene>
    <name evidence="9" type="ORF">SAMN06265368_2830</name>
</gene>
<evidence type="ECO:0000256" key="1">
    <source>
        <dbReference type="ARBA" id="ARBA00007277"/>
    </source>
</evidence>
<dbReference type="InterPro" id="IPR030395">
    <property type="entry name" value="GP_PDE_dom"/>
</dbReference>
<dbReference type="GO" id="GO:0008889">
    <property type="term" value="F:glycerophosphodiester phosphodiesterase activity"/>
    <property type="evidence" value="ECO:0007669"/>
    <property type="project" value="UniProtKB-EC"/>
</dbReference>
<dbReference type="InterPro" id="IPR017946">
    <property type="entry name" value="PLC-like_Pdiesterase_TIM-brl"/>
</dbReference>
<dbReference type="PANTHER" id="PTHR43620">
    <property type="entry name" value="GLYCEROPHOSPHORYL DIESTER PHOSPHODIESTERASE"/>
    <property type="match status" value="1"/>
</dbReference>
<evidence type="ECO:0000256" key="3">
    <source>
        <dbReference type="ARBA" id="ARBA00022729"/>
    </source>
</evidence>
<keyword evidence="3 7" id="KW-0732">Signal</keyword>
<organism evidence="9 10">
    <name type="scientific">Cohaesibacter gelatinilyticus</name>
    <dbReference type="NCBI Taxonomy" id="372072"/>
    <lineage>
        <taxon>Bacteria</taxon>
        <taxon>Pseudomonadati</taxon>
        <taxon>Pseudomonadota</taxon>
        <taxon>Alphaproteobacteria</taxon>
        <taxon>Hyphomicrobiales</taxon>
        <taxon>Cohaesibacteraceae</taxon>
    </lineage>
</organism>
<dbReference type="Proteomes" id="UP000219439">
    <property type="component" value="Unassembled WGS sequence"/>
</dbReference>
<keyword evidence="5" id="KW-0378">Hydrolase</keyword>
<dbReference type="GO" id="GO:0006629">
    <property type="term" value="P:lipid metabolic process"/>
    <property type="evidence" value="ECO:0007669"/>
    <property type="project" value="InterPro"/>
</dbReference>
<dbReference type="GO" id="GO:0006071">
    <property type="term" value="P:glycerol metabolic process"/>
    <property type="evidence" value="ECO:0007669"/>
    <property type="project" value="UniProtKB-KW"/>
</dbReference>
<dbReference type="EC" id="3.1.4.46" evidence="2"/>
<name>A0A285PE82_9HYPH</name>
<evidence type="ECO:0000313" key="10">
    <source>
        <dbReference type="Proteomes" id="UP000219439"/>
    </source>
</evidence>
<evidence type="ECO:0000256" key="6">
    <source>
        <dbReference type="ARBA" id="ARBA00047512"/>
    </source>
</evidence>
<sequence>MPARQILLSALFVSSISIANAANLGPRPFALVDQMEDSPLKEKLLSCAKEFRTGKAPIKSLFSIGHRGAPLQFPEHSLEGYKAAARMGAGIIECDVTFTKDKELVCRHSQNDLATTTNILETDLAATCAKPFSPAGNGEKASAECRTSDILLSEFKHLTGKMDAANKNARTVEEFLNGTAKWRTDLYASQGGTLLSHKDTLALFKELGVKFTPELKTPAVSMPFDDMSQEDYAQKLVDEYIDAEIPPSDVWLQSFNLADIQYWIENEPDFGKQAVFLDGRARDGLNPDNPESFKPSMAELKEMGVNYIAPPIWMLLKTQGESIVPSAYAKAAKEADINIITWSLERSGSLNNGGGWYYQTVKKLIKKDSDMLKVLHVLAQDVGVKGVFSDWPATTSFYANCMGLE</sequence>
<comment type="similarity">
    <text evidence="1">Belongs to the glycerophosphoryl diester phosphodiesterase family.</text>
</comment>
<keyword evidence="4" id="KW-0319">Glycerol metabolism</keyword>
<evidence type="ECO:0000313" key="9">
    <source>
        <dbReference type="EMBL" id="SNZ19738.1"/>
    </source>
</evidence>
<protein>
    <recommendedName>
        <fullName evidence="2">glycerophosphodiester phosphodiesterase</fullName>
        <ecNumber evidence="2">3.1.4.46</ecNumber>
    </recommendedName>
</protein>
<evidence type="ECO:0000256" key="4">
    <source>
        <dbReference type="ARBA" id="ARBA00022798"/>
    </source>
</evidence>
<dbReference type="Gene3D" id="3.20.20.190">
    <property type="entry name" value="Phosphatidylinositol (PI) phosphodiesterase"/>
    <property type="match status" value="1"/>
</dbReference>
<dbReference type="RefSeq" id="WP_097154131.1">
    <property type="nucleotide sequence ID" value="NZ_OBEL01000003.1"/>
</dbReference>
<dbReference type="SUPFAM" id="SSF51695">
    <property type="entry name" value="PLC-like phosphodiesterases"/>
    <property type="match status" value="1"/>
</dbReference>
<proteinExistence type="inferred from homology"/>
<accession>A0A285PE82</accession>
<dbReference type="AlphaFoldDB" id="A0A285PE82"/>
<dbReference type="Pfam" id="PF03009">
    <property type="entry name" value="GDPD"/>
    <property type="match status" value="1"/>
</dbReference>
<dbReference type="EMBL" id="OBEL01000003">
    <property type="protein sequence ID" value="SNZ19738.1"/>
    <property type="molecule type" value="Genomic_DNA"/>
</dbReference>
<comment type="catalytic activity">
    <reaction evidence="6">
        <text>a sn-glycero-3-phosphodiester + H2O = an alcohol + sn-glycerol 3-phosphate + H(+)</text>
        <dbReference type="Rhea" id="RHEA:12969"/>
        <dbReference type="ChEBI" id="CHEBI:15377"/>
        <dbReference type="ChEBI" id="CHEBI:15378"/>
        <dbReference type="ChEBI" id="CHEBI:30879"/>
        <dbReference type="ChEBI" id="CHEBI:57597"/>
        <dbReference type="ChEBI" id="CHEBI:83408"/>
        <dbReference type="EC" id="3.1.4.46"/>
    </reaction>
</comment>